<dbReference type="Pfam" id="PF22022">
    <property type="entry name" value="Phage_int_M"/>
    <property type="match status" value="1"/>
</dbReference>
<feature type="domain" description="Tyr recombinase" evidence="7">
    <location>
        <begin position="205"/>
        <end position="383"/>
    </location>
</feature>
<feature type="region of interest" description="Disordered" evidence="6">
    <location>
        <begin position="74"/>
        <end position="97"/>
    </location>
</feature>
<evidence type="ECO:0000256" key="1">
    <source>
        <dbReference type="ARBA" id="ARBA00008857"/>
    </source>
</evidence>
<dbReference type="AlphaFoldDB" id="A0A5R9GSS0"/>
<evidence type="ECO:0000259" key="8">
    <source>
        <dbReference type="PROSITE" id="PS51900"/>
    </source>
</evidence>
<dbReference type="Pfam" id="PF13356">
    <property type="entry name" value="Arm-DNA-bind_3"/>
    <property type="match status" value="1"/>
</dbReference>
<dbReference type="InterPro" id="IPR025166">
    <property type="entry name" value="Integrase_DNA_bind_dom"/>
</dbReference>
<dbReference type="SUPFAM" id="SSF56349">
    <property type="entry name" value="DNA breaking-rejoining enzymes"/>
    <property type="match status" value="1"/>
</dbReference>
<keyword evidence="3 5" id="KW-0238">DNA-binding</keyword>
<feature type="domain" description="Core-binding (CB)" evidence="8">
    <location>
        <begin position="100"/>
        <end position="181"/>
    </location>
</feature>
<sequence length="406" mass="46208">MALSDAKLKAATVPEGKKQIKLSDGGGLYLQVTPTAKYWRMNYRFGGKQKTLAIGVYPRVSLKQARDKREAAKKLLDENIDPSQHKQSERRKLTREKKSVSFESVAREWMDRQSKKWVETTIKNTQAKLDKHLFPWIGSLPIDEIEAPDILAVVQKAESRGTVETAHRLKMVCSRVFRYAIATGRIRHDPTAGLQGALTPIVNEHRATITDPKKVGELLRAIDGFEGTFVVQCAMKITPYVFVRPGELRRAEWSEIDLDAAEWRIPAEKMKMRVMHIVPLATQVVEILRDLKNQTGNGKYVFPSIRNMHRPMSENTVNATLRRLGFDKSEICAHGFRAMASTILHEQGWNSDVIERQLAHKEGNAIKGAYNHARHLPERRTMMQQWADYLDALREGAQVIPIKRDG</sequence>
<evidence type="ECO:0000256" key="5">
    <source>
        <dbReference type="PROSITE-ProRule" id="PRU01248"/>
    </source>
</evidence>
<name>A0A5R9GSS0_9PROT</name>
<dbReference type="EMBL" id="VBRY01000002">
    <property type="protein sequence ID" value="TLS68648.1"/>
    <property type="molecule type" value="Genomic_DNA"/>
</dbReference>
<dbReference type="PANTHER" id="PTHR30629">
    <property type="entry name" value="PROPHAGE INTEGRASE"/>
    <property type="match status" value="1"/>
</dbReference>
<dbReference type="InterPro" id="IPR053876">
    <property type="entry name" value="Phage_int_M"/>
</dbReference>
<evidence type="ECO:0000313" key="9">
    <source>
        <dbReference type="EMBL" id="TLS68648.1"/>
    </source>
</evidence>
<dbReference type="GO" id="GO:0006310">
    <property type="term" value="P:DNA recombination"/>
    <property type="evidence" value="ECO:0007669"/>
    <property type="project" value="UniProtKB-KW"/>
</dbReference>
<evidence type="ECO:0000259" key="7">
    <source>
        <dbReference type="PROSITE" id="PS51898"/>
    </source>
</evidence>
<proteinExistence type="inferred from homology"/>
<evidence type="ECO:0000256" key="3">
    <source>
        <dbReference type="ARBA" id="ARBA00023125"/>
    </source>
</evidence>
<dbReference type="Pfam" id="PF00589">
    <property type="entry name" value="Phage_integrase"/>
    <property type="match status" value="1"/>
</dbReference>
<reference evidence="9 10" key="1">
    <citation type="journal article" date="2019" name="Appl. Environ. Microbiol.">
        <title>Environmental Evidence and Genomic Insight of Iron-oxidizing Bacteria Preference Towards More Corrosion Resistant Stainless Steel at Higher Salinities.</title>
        <authorList>
            <person name="Garrison C.E."/>
            <person name="Price K.A."/>
            <person name="Field E.K."/>
        </authorList>
    </citation>
    <scope>NUCLEOTIDE SEQUENCE [LARGE SCALE GENOMIC DNA]</scope>
    <source>
        <strain evidence="9 10">P3</strain>
    </source>
</reference>
<dbReference type="InterPro" id="IPR038488">
    <property type="entry name" value="Integrase_DNA-bd_sf"/>
</dbReference>
<comment type="similarity">
    <text evidence="1">Belongs to the 'phage' integrase family.</text>
</comment>
<dbReference type="PANTHER" id="PTHR30629:SF9">
    <property type="entry name" value="PROTEIN INTB-RELATED"/>
    <property type="match status" value="1"/>
</dbReference>
<dbReference type="InterPro" id="IPR044068">
    <property type="entry name" value="CB"/>
</dbReference>
<evidence type="ECO:0000256" key="6">
    <source>
        <dbReference type="SAM" id="MobiDB-lite"/>
    </source>
</evidence>
<dbReference type="Gene3D" id="3.30.160.390">
    <property type="entry name" value="Integrase, DNA-binding domain"/>
    <property type="match status" value="1"/>
</dbReference>
<dbReference type="InterPro" id="IPR013762">
    <property type="entry name" value="Integrase-like_cat_sf"/>
</dbReference>
<keyword evidence="4" id="KW-0233">DNA recombination</keyword>
<protein>
    <submittedName>
        <fullName evidence="9">DUF4102 domain-containing protein</fullName>
    </submittedName>
</protein>
<evidence type="ECO:0000313" key="10">
    <source>
        <dbReference type="Proteomes" id="UP000306585"/>
    </source>
</evidence>
<dbReference type="Proteomes" id="UP000306585">
    <property type="component" value="Unassembled WGS sequence"/>
</dbReference>
<dbReference type="InterPro" id="IPR002104">
    <property type="entry name" value="Integrase_catalytic"/>
</dbReference>
<dbReference type="InterPro" id="IPR011010">
    <property type="entry name" value="DNA_brk_join_enz"/>
</dbReference>
<dbReference type="InterPro" id="IPR050808">
    <property type="entry name" value="Phage_Integrase"/>
</dbReference>
<keyword evidence="10" id="KW-1185">Reference proteome</keyword>
<dbReference type="GO" id="GO:0003677">
    <property type="term" value="F:DNA binding"/>
    <property type="evidence" value="ECO:0007669"/>
    <property type="project" value="UniProtKB-UniRule"/>
</dbReference>
<keyword evidence="2" id="KW-0229">DNA integration</keyword>
<dbReference type="CDD" id="cd00801">
    <property type="entry name" value="INT_P4_C"/>
    <property type="match status" value="1"/>
</dbReference>
<evidence type="ECO:0000256" key="2">
    <source>
        <dbReference type="ARBA" id="ARBA00022908"/>
    </source>
</evidence>
<dbReference type="InterPro" id="IPR010998">
    <property type="entry name" value="Integrase_recombinase_N"/>
</dbReference>
<accession>A0A5R9GSS0</accession>
<gene>
    <name evidence="9" type="ORF">FEF65_02780</name>
</gene>
<dbReference type="Gene3D" id="1.10.443.10">
    <property type="entry name" value="Intergrase catalytic core"/>
    <property type="match status" value="1"/>
</dbReference>
<evidence type="ECO:0000256" key="4">
    <source>
        <dbReference type="ARBA" id="ARBA00023172"/>
    </source>
</evidence>
<comment type="caution">
    <text evidence="9">The sequence shown here is derived from an EMBL/GenBank/DDBJ whole genome shotgun (WGS) entry which is preliminary data.</text>
</comment>
<organism evidence="9 10">
    <name type="scientific">Mariprofundus erugo</name>
    <dbReference type="NCBI Taxonomy" id="2528639"/>
    <lineage>
        <taxon>Bacteria</taxon>
        <taxon>Pseudomonadati</taxon>
        <taxon>Pseudomonadota</taxon>
        <taxon>Candidatius Mariprofundia</taxon>
        <taxon>Mariprofundales</taxon>
        <taxon>Mariprofundaceae</taxon>
        <taxon>Mariprofundus</taxon>
    </lineage>
</organism>
<dbReference type="GO" id="GO:0015074">
    <property type="term" value="P:DNA integration"/>
    <property type="evidence" value="ECO:0007669"/>
    <property type="project" value="UniProtKB-KW"/>
</dbReference>
<dbReference type="PROSITE" id="PS51898">
    <property type="entry name" value="TYR_RECOMBINASE"/>
    <property type="match status" value="1"/>
</dbReference>
<dbReference type="PROSITE" id="PS51900">
    <property type="entry name" value="CB"/>
    <property type="match status" value="1"/>
</dbReference>
<dbReference type="RefSeq" id="WP_138238267.1">
    <property type="nucleotide sequence ID" value="NZ_VBRY01000002.1"/>
</dbReference>
<dbReference type="Gene3D" id="1.10.150.130">
    <property type="match status" value="1"/>
</dbReference>